<keyword evidence="2" id="KW-0812">Transmembrane</keyword>
<reference evidence="3 4" key="1">
    <citation type="submission" date="2019-08" db="EMBL/GenBank/DDBJ databases">
        <title>100 year-old enigma solved: identification of Planctomyces bekefii, the type genus and species of the phylum Planctomycetes.</title>
        <authorList>
            <person name="Svetlana D.N."/>
            <person name="Overmann J."/>
        </authorList>
    </citation>
    <scope>NUCLEOTIDE SEQUENCE [LARGE SCALE GENOMIC DNA]</scope>
    <source>
        <strain evidence="3">Phe10_nw2017</strain>
    </source>
</reference>
<feature type="transmembrane region" description="Helical" evidence="2">
    <location>
        <begin position="7"/>
        <end position="29"/>
    </location>
</feature>
<dbReference type="AlphaFoldDB" id="A0A5C6MC93"/>
<dbReference type="Proteomes" id="UP000321083">
    <property type="component" value="Unassembled WGS sequence"/>
</dbReference>
<name>A0A5C6MC93_9PLAN</name>
<reference evidence="3 4" key="2">
    <citation type="submission" date="2019-08" db="EMBL/GenBank/DDBJ databases">
        <authorList>
            <person name="Henke P."/>
        </authorList>
    </citation>
    <scope>NUCLEOTIDE SEQUENCE [LARGE SCALE GENOMIC DNA]</scope>
    <source>
        <strain evidence="3">Phe10_nw2017</strain>
    </source>
</reference>
<protein>
    <submittedName>
        <fullName evidence="3">Uncharacterized protein</fullName>
    </submittedName>
</protein>
<accession>A0A5C6MC93</accession>
<evidence type="ECO:0000313" key="4">
    <source>
        <dbReference type="Proteomes" id="UP000321083"/>
    </source>
</evidence>
<sequence>MTKKQFVLSAFVAAIPAFLLIAVVVLSLMDAETGILTDGAKSSIALWVAFVGSALGALMMGVLPFAVMIFPGLYPMAAVAAASGPVPGGAMNNSDAGGDDDGLEGGVADDDFGGDEFADEFAEDAEFEEQPAPAAKGKKKK</sequence>
<evidence type="ECO:0000313" key="3">
    <source>
        <dbReference type="EMBL" id="TWW12308.1"/>
    </source>
</evidence>
<feature type="transmembrane region" description="Helical" evidence="2">
    <location>
        <begin position="44"/>
        <end position="70"/>
    </location>
</feature>
<comment type="caution">
    <text evidence="3">The sequence shown here is derived from an EMBL/GenBank/DDBJ whole genome shotgun (WGS) entry which is preliminary data.</text>
</comment>
<organism evidence="3 4">
    <name type="scientific">Planctomyces bekefii</name>
    <dbReference type="NCBI Taxonomy" id="1653850"/>
    <lineage>
        <taxon>Bacteria</taxon>
        <taxon>Pseudomonadati</taxon>
        <taxon>Planctomycetota</taxon>
        <taxon>Planctomycetia</taxon>
        <taxon>Planctomycetales</taxon>
        <taxon>Planctomycetaceae</taxon>
        <taxon>Planctomyces</taxon>
    </lineage>
</organism>
<feature type="region of interest" description="Disordered" evidence="1">
    <location>
        <begin position="89"/>
        <end position="141"/>
    </location>
</feature>
<gene>
    <name evidence="3" type="ORF">E3A20_02150</name>
</gene>
<evidence type="ECO:0000256" key="2">
    <source>
        <dbReference type="SAM" id="Phobius"/>
    </source>
</evidence>
<proteinExistence type="predicted"/>
<keyword evidence="4" id="KW-1185">Reference proteome</keyword>
<dbReference type="EMBL" id="SRHE01000020">
    <property type="protein sequence ID" value="TWW12308.1"/>
    <property type="molecule type" value="Genomic_DNA"/>
</dbReference>
<evidence type="ECO:0000256" key="1">
    <source>
        <dbReference type="SAM" id="MobiDB-lite"/>
    </source>
</evidence>
<keyword evidence="2" id="KW-1133">Transmembrane helix</keyword>
<feature type="compositionally biased region" description="Acidic residues" evidence="1">
    <location>
        <begin position="97"/>
        <end position="129"/>
    </location>
</feature>
<keyword evidence="2" id="KW-0472">Membrane</keyword>